<feature type="non-terminal residue" evidence="1">
    <location>
        <position position="1"/>
    </location>
</feature>
<evidence type="ECO:0000313" key="1">
    <source>
        <dbReference type="EMBL" id="KAJ8102686.1"/>
    </source>
</evidence>
<dbReference type="GeneID" id="80881803"/>
<dbReference type="AlphaFoldDB" id="A0AAD7VV73"/>
<proteinExistence type="predicted"/>
<organism evidence="1 2">
    <name type="scientific">Lipomyces tetrasporus</name>
    <dbReference type="NCBI Taxonomy" id="54092"/>
    <lineage>
        <taxon>Eukaryota</taxon>
        <taxon>Fungi</taxon>
        <taxon>Dikarya</taxon>
        <taxon>Ascomycota</taxon>
        <taxon>Saccharomycotina</taxon>
        <taxon>Lipomycetes</taxon>
        <taxon>Lipomycetales</taxon>
        <taxon>Lipomycetaceae</taxon>
        <taxon>Lipomyces</taxon>
    </lineage>
</organism>
<evidence type="ECO:0000313" key="2">
    <source>
        <dbReference type="Proteomes" id="UP001217417"/>
    </source>
</evidence>
<dbReference type="Proteomes" id="UP001217417">
    <property type="component" value="Unassembled WGS sequence"/>
</dbReference>
<accession>A0AAD7VV73</accession>
<sequence>MYIRASDIRSEKWNRGERPFYLSIFSPSKMAAEPLPTILARDSRFLRTRLGRYFLIVPNDGEEKRKSATRGDFVFL</sequence>
<gene>
    <name evidence="1" type="ORF">POJ06DRAFT_245351</name>
</gene>
<keyword evidence="2" id="KW-1185">Reference proteome</keyword>
<dbReference type="EMBL" id="JARPMG010000002">
    <property type="protein sequence ID" value="KAJ8102686.1"/>
    <property type="molecule type" value="Genomic_DNA"/>
</dbReference>
<protein>
    <submittedName>
        <fullName evidence="1">Uncharacterized protein</fullName>
    </submittedName>
</protein>
<name>A0AAD7VV73_9ASCO</name>
<dbReference type="RefSeq" id="XP_056046136.1">
    <property type="nucleotide sequence ID" value="XM_056186637.1"/>
</dbReference>
<reference evidence="1" key="1">
    <citation type="submission" date="2023-03" db="EMBL/GenBank/DDBJ databases">
        <title>Near-Complete genome sequence of Lipomyces tetrasporous NRRL Y-64009, an oleaginous yeast capable of growing on lignocellulosic hydrolysates.</title>
        <authorList>
            <consortium name="Lawrence Berkeley National Laboratory"/>
            <person name="Jagtap S.S."/>
            <person name="Liu J.-J."/>
            <person name="Walukiewicz H.E."/>
            <person name="Pangilinan J."/>
            <person name="Lipzen A."/>
            <person name="Ahrendt S."/>
            <person name="Koriabine M."/>
            <person name="Cobaugh K."/>
            <person name="Salamov A."/>
            <person name="Yoshinaga Y."/>
            <person name="Ng V."/>
            <person name="Daum C."/>
            <person name="Grigoriev I.V."/>
            <person name="Slininger P.J."/>
            <person name="Dien B.S."/>
            <person name="Jin Y.-S."/>
            <person name="Rao C.V."/>
        </authorList>
    </citation>
    <scope>NUCLEOTIDE SEQUENCE</scope>
    <source>
        <strain evidence="1">NRRL Y-64009</strain>
    </source>
</reference>
<comment type="caution">
    <text evidence="1">The sequence shown here is derived from an EMBL/GenBank/DDBJ whole genome shotgun (WGS) entry which is preliminary data.</text>
</comment>